<feature type="region of interest" description="Disordered" evidence="1">
    <location>
        <begin position="1"/>
        <end position="21"/>
    </location>
</feature>
<evidence type="ECO:0000256" key="1">
    <source>
        <dbReference type="SAM" id="MobiDB-lite"/>
    </source>
</evidence>
<evidence type="ECO:0008006" key="4">
    <source>
        <dbReference type="Google" id="ProtNLM"/>
    </source>
</evidence>
<accession>A0AAD5DIM9</accession>
<evidence type="ECO:0000313" key="2">
    <source>
        <dbReference type="EMBL" id="KAI7838675.1"/>
    </source>
</evidence>
<sequence length="492" mass="53405">MTQRRPWDSPVDYKPQRPSSTPASRLFAVSLLASLLLFILGMAAAACVCRTTGSADATLVRRLMAAAPTGAVAAQELAVYPPGGEELSFSRFGRAAQLDPRAVGAGGSWAGMAAAAPELPGHPFGCRPNLLVVLTSHKTGTAQARCITELVEQRYQPPGATSHFHMPEDVHHVARFAAQPLDGSQSQGPWCPPFKLYSAGHHLPLLEDAACPGELPCPCTGQQQRCFDMEVGTLDIPAGNTTVVQVVREPADAVLSAYLYHTQASSFQTPVPEAWLEEKTMAAWASWLHGIGVPHECLLEVRAFKAPNDSLYSFMRSLPPEQGIKLQYWLSAWDLFGAARAHASLLRQRRFLRFLPIRFEDLQQRYNATAGALLEAFRERLPPLDVPAMLDTVQARNWGSTSDMRPCGLLVLAQKTGFVDLDVCHLSSWDPKDVAVNEHVTTHRNPAQRAALRRVLFADALIAQQLCELSTLLGYTEVPECGAAEGAATGGT</sequence>
<protein>
    <recommendedName>
        <fullName evidence="4">Sulfotransferase</fullName>
    </recommendedName>
</protein>
<dbReference type="EMBL" id="JADXDR010000119">
    <property type="protein sequence ID" value="KAI7838675.1"/>
    <property type="molecule type" value="Genomic_DNA"/>
</dbReference>
<organism evidence="2 3">
    <name type="scientific">Chlorella ohadii</name>
    <dbReference type="NCBI Taxonomy" id="2649997"/>
    <lineage>
        <taxon>Eukaryota</taxon>
        <taxon>Viridiplantae</taxon>
        <taxon>Chlorophyta</taxon>
        <taxon>core chlorophytes</taxon>
        <taxon>Trebouxiophyceae</taxon>
        <taxon>Chlorellales</taxon>
        <taxon>Chlorellaceae</taxon>
        <taxon>Chlorella clade</taxon>
        <taxon>Chlorella</taxon>
    </lineage>
</organism>
<gene>
    <name evidence="2" type="ORF">COHA_007478</name>
</gene>
<name>A0AAD5DIM9_9CHLO</name>
<reference evidence="2" key="1">
    <citation type="submission" date="2020-11" db="EMBL/GenBank/DDBJ databases">
        <title>Chlorella ohadii genome sequencing and assembly.</title>
        <authorList>
            <person name="Murik O."/>
            <person name="Treves H."/>
            <person name="Kedem I."/>
            <person name="Shotland Y."/>
            <person name="Kaplan A."/>
        </authorList>
    </citation>
    <scope>NUCLEOTIDE SEQUENCE</scope>
    <source>
        <strain evidence="2">1</strain>
    </source>
</reference>
<dbReference type="Proteomes" id="UP001205105">
    <property type="component" value="Unassembled WGS sequence"/>
</dbReference>
<keyword evidence="3" id="KW-1185">Reference proteome</keyword>
<comment type="caution">
    <text evidence="2">The sequence shown here is derived from an EMBL/GenBank/DDBJ whole genome shotgun (WGS) entry which is preliminary data.</text>
</comment>
<dbReference type="InterPro" id="IPR027417">
    <property type="entry name" value="P-loop_NTPase"/>
</dbReference>
<dbReference type="SUPFAM" id="SSF52540">
    <property type="entry name" value="P-loop containing nucleoside triphosphate hydrolases"/>
    <property type="match status" value="1"/>
</dbReference>
<dbReference type="AlphaFoldDB" id="A0AAD5DIM9"/>
<evidence type="ECO:0000313" key="3">
    <source>
        <dbReference type="Proteomes" id="UP001205105"/>
    </source>
</evidence>
<proteinExistence type="predicted"/>